<feature type="domain" description="Glycosyltransferase subfamily 4-like N-terminal" evidence="3">
    <location>
        <begin position="18"/>
        <end position="195"/>
    </location>
</feature>
<feature type="domain" description="Glycosyl transferase family 1" evidence="2">
    <location>
        <begin position="205"/>
        <end position="377"/>
    </location>
</feature>
<name>A0A1H6A219_9FLAO</name>
<dbReference type="InterPro" id="IPR001296">
    <property type="entry name" value="Glyco_trans_1"/>
</dbReference>
<dbReference type="Proteomes" id="UP000236738">
    <property type="component" value="Unassembled WGS sequence"/>
</dbReference>
<dbReference type="EMBL" id="FNUS01000005">
    <property type="protein sequence ID" value="SEG42491.1"/>
    <property type="molecule type" value="Genomic_DNA"/>
</dbReference>
<dbReference type="AlphaFoldDB" id="A0A1H6A219"/>
<protein>
    <submittedName>
        <fullName evidence="4">Glycosyltransferase involved in cell wall bisynthesis</fullName>
    </submittedName>
</protein>
<evidence type="ECO:0000256" key="1">
    <source>
        <dbReference type="SAM" id="Phobius"/>
    </source>
</evidence>
<organism evidence="4 5">
    <name type="scientific">Halpernia humi</name>
    <dbReference type="NCBI Taxonomy" id="493375"/>
    <lineage>
        <taxon>Bacteria</taxon>
        <taxon>Pseudomonadati</taxon>
        <taxon>Bacteroidota</taxon>
        <taxon>Flavobacteriia</taxon>
        <taxon>Flavobacteriales</taxon>
        <taxon>Weeksellaceae</taxon>
        <taxon>Chryseobacterium group</taxon>
        <taxon>Halpernia</taxon>
    </lineage>
</organism>
<evidence type="ECO:0000313" key="5">
    <source>
        <dbReference type="Proteomes" id="UP000236738"/>
    </source>
</evidence>
<dbReference type="Pfam" id="PF00534">
    <property type="entry name" value="Glycos_transf_1"/>
    <property type="match status" value="1"/>
</dbReference>
<dbReference type="RefSeq" id="WP_103914177.1">
    <property type="nucleotide sequence ID" value="NZ_FNUS01000005.1"/>
</dbReference>
<dbReference type="Gene3D" id="3.40.50.2000">
    <property type="entry name" value="Glycogen Phosphorylase B"/>
    <property type="match status" value="2"/>
</dbReference>
<dbReference type="GO" id="GO:0016757">
    <property type="term" value="F:glycosyltransferase activity"/>
    <property type="evidence" value="ECO:0007669"/>
    <property type="project" value="InterPro"/>
</dbReference>
<dbReference type="Pfam" id="PF13579">
    <property type="entry name" value="Glyco_trans_4_4"/>
    <property type="match status" value="1"/>
</dbReference>
<feature type="transmembrane region" description="Helical" evidence="1">
    <location>
        <begin position="74"/>
        <end position="94"/>
    </location>
</feature>
<dbReference type="InterPro" id="IPR028098">
    <property type="entry name" value="Glyco_trans_4-like_N"/>
</dbReference>
<dbReference type="SUPFAM" id="SSF53756">
    <property type="entry name" value="UDP-Glycosyltransferase/glycogen phosphorylase"/>
    <property type="match status" value="1"/>
</dbReference>
<keyword evidence="5" id="KW-1185">Reference proteome</keyword>
<reference evidence="5" key="1">
    <citation type="submission" date="2016-10" db="EMBL/GenBank/DDBJ databases">
        <authorList>
            <person name="Varghese N."/>
            <person name="Submissions S."/>
        </authorList>
    </citation>
    <scope>NUCLEOTIDE SEQUENCE [LARGE SCALE GENOMIC DNA]</scope>
    <source>
        <strain evidence="5">DSM 21580</strain>
    </source>
</reference>
<evidence type="ECO:0000313" key="4">
    <source>
        <dbReference type="EMBL" id="SEG42491.1"/>
    </source>
</evidence>
<keyword evidence="1" id="KW-0472">Membrane</keyword>
<sequence>MKILIISQYFWPESFKINDICLGLQEKGHDVSILTGIPNYPKGEFFEGYNFGSKDEMWNGMKIYRAKLLPRGKGGISLFLNYFSFVFFAWLKIYRIKEKFDRILVYEPSPVTVGIPAINASRKFNAPYYFWVQDLWPESLQSAGGINNKFVLSVFDKITKLIYKKSEKVLVQSEGFKEYILKQGISAEKIIFYPNTTEDFYKKEEKISKIESLLPTGFKIMFAGNLGEAQSLNTLIEAAEILNKKSIDLKWIFLGDGRNREFLQNLIKEKNLEKNVFLLGSFPATEMPHFFASADALILSLKSDKIFALTIPSKLQSYLACGKPILASLNGEGAKIVNQSNSGFSSPAEDANVLAENVEKLYRLSPDERQKMGENAIDYFKNNFDRKTLLEKLEQILNFK</sequence>
<dbReference type="CDD" id="cd03794">
    <property type="entry name" value="GT4_WbuB-like"/>
    <property type="match status" value="1"/>
</dbReference>
<accession>A0A1H6A219</accession>
<dbReference type="PANTHER" id="PTHR12526">
    <property type="entry name" value="GLYCOSYLTRANSFERASE"/>
    <property type="match status" value="1"/>
</dbReference>
<keyword evidence="1" id="KW-0812">Transmembrane</keyword>
<evidence type="ECO:0000259" key="3">
    <source>
        <dbReference type="Pfam" id="PF13579"/>
    </source>
</evidence>
<keyword evidence="1" id="KW-1133">Transmembrane helix</keyword>
<keyword evidence="4" id="KW-0808">Transferase</keyword>
<gene>
    <name evidence="4" type="ORF">SAMN05421847_2315</name>
</gene>
<proteinExistence type="predicted"/>
<evidence type="ECO:0000259" key="2">
    <source>
        <dbReference type="Pfam" id="PF00534"/>
    </source>
</evidence>